<evidence type="ECO:0000256" key="2">
    <source>
        <dbReference type="ARBA" id="ARBA00022475"/>
    </source>
</evidence>
<dbReference type="Pfam" id="PF00005">
    <property type="entry name" value="ABC_tran"/>
    <property type="match status" value="1"/>
</dbReference>
<sequence>MTSASDSVSPRDRPTNKATEEGQSADRLPVLELRHVSCAYETGKPAITDVSLTVGAGDIVCLLGPSGCGKTTTLRAIAGFEPIAAGEIYLAGRLVSSPSVQVPTEQRGVGMVFQEYALFPHLRVADNIAFGLTKLAGGQRKARVTTMLELTGLAGFEHRYPHELSGGQQQRVALARALAHDPVVLLLDEPFSNLDPDMTSKMRQELHGLLKRTKTTTILVTHDHEEAFAIADRIAVLNKGRLEQLDKPEMIYHLPATRFVADFVGQADFIPGVAQDGRVTTDLGDFPNHEGFPPGTPVVVMIRPDDIRLSPDPQGKARILSRQFRGSENLYSIQLPSGHLIHSAEPSTAIYPPGTSVALQIQATHTVLFTQQDGPASQPTDRPQPPATGGTTGSRL</sequence>
<proteinExistence type="predicted"/>
<dbReference type="Gene3D" id="3.40.50.300">
    <property type="entry name" value="P-loop containing nucleotide triphosphate hydrolases"/>
    <property type="match status" value="1"/>
</dbReference>
<dbReference type="CDD" id="cd03259">
    <property type="entry name" value="ABC_Carb_Solutes_like"/>
    <property type="match status" value="1"/>
</dbReference>
<dbReference type="InterPro" id="IPR008995">
    <property type="entry name" value="Mo/tungstate-bd_C_term_dom"/>
</dbReference>
<dbReference type="GO" id="GO:0016887">
    <property type="term" value="F:ATP hydrolysis activity"/>
    <property type="evidence" value="ECO:0007669"/>
    <property type="project" value="InterPro"/>
</dbReference>
<evidence type="ECO:0000256" key="6">
    <source>
        <dbReference type="ARBA" id="ARBA00023004"/>
    </source>
</evidence>
<keyword evidence="8" id="KW-0472">Membrane</keyword>
<feature type="region of interest" description="Disordered" evidence="9">
    <location>
        <begin position="1"/>
        <end position="26"/>
    </location>
</feature>
<keyword evidence="1" id="KW-0813">Transport</keyword>
<dbReference type="Proteomes" id="UP001179121">
    <property type="component" value="Chromosome"/>
</dbReference>
<feature type="domain" description="ABC transporter" evidence="10">
    <location>
        <begin position="31"/>
        <end position="264"/>
    </location>
</feature>
<dbReference type="GO" id="GO:0015697">
    <property type="term" value="P:quaternary ammonium group transport"/>
    <property type="evidence" value="ECO:0007669"/>
    <property type="project" value="UniProtKB-ARBA"/>
</dbReference>
<dbReference type="EMBL" id="OX365700">
    <property type="protein sequence ID" value="CAI4030896.1"/>
    <property type="molecule type" value="Genomic_DNA"/>
</dbReference>
<dbReference type="PROSITE" id="PS50893">
    <property type="entry name" value="ABC_TRANSPORTER_2"/>
    <property type="match status" value="1"/>
</dbReference>
<keyword evidence="6" id="KW-0408">Iron</keyword>
<feature type="compositionally biased region" description="Polar residues" evidence="9">
    <location>
        <begin position="372"/>
        <end position="381"/>
    </location>
</feature>
<keyword evidence="3" id="KW-0410">Iron transport</keyword>
<keyword evidence="5 11" id="KW-0067">ATP-binding</keyword>
<keyword evidence="7" id="KW-0406">Ion transport</keyword>
<dbReference type="PANTHER" id="PTHR42781">
    <property type="entry name" value="SPERMIDINE/PUTRESCINE IMPORT ATP-BINDING PROTEIN POTA"/>
    <property type="match status" value="1"/>
</dbReference>
<name>A0AA86MXK2_9BACT</name>
<dbReference type="SMART" id="SM00382">
    <property type="entry name" value="AAA"/>
    <property type="match status" value="1"/>
</dbReference>
<reference evidence="11" key="1">
    <citation type="submission" date="2022-10" db="EMBL/GenBank/DDBJ databases">
        <authorList>
            <person name="Koch H."/>
        </authorList>
    </citation>
    <scope>NUCLEOTIDE SEQUENCE</scope>
    <source>
        <strain evidence="11">DNF</strain>
    </source>
</reference>
<dbReference type="GO" id="GO:0015408">
    <property type="term" value="F:ABC-type ferric iron transporter activity"/>
    <property type="evidence" value="ECO:0007669"/>
    <property type="project" value="InterPro"/>
</dbReference>
<evidence type="ECO:0000256" key="4">
    <source>
        <dbReference type="ARBA" id="ARBA00022741"/>
    </source>
</evidence>
<dbReference type="InterPro" id="IPR003593">
    <property type="entry name" value="AAA+_ATPase"/>
</dbReference>
<dbReference type="InterPro" id="IPR027417">
    <property type="entry name" value="P-loop_NTPase"/>
</dbReference>
<evidence type="ECO:0000259" key="10">
    <source>
        <dbReference type="PROSITE" id="PS50893"/>
    </source>
</evidence>
<evidence type="ECO:0000256" key="5">
    <source>
        <dbReference type="ARBA" id="ARBA00022840"/>
    </source>
</evidence>
<evidence type="ECO:0000256" key="8">
    <source>
        <dbReference type="ARBA" id="ARBA00023136"/>
    </source>
</evidence>
<dbReference type="Pfam" id="PF08402">
    <property type="entry name" value="TOBE_2"/>
    <property type="match status" value="1"/>
</dbReference>
<gene>
    <name evidence="11" type="ORF">DNFV4_01328</name>
</gene>
<evidence type="ECO:0000256" key="7">
    <source>
        <dbReference type="ARBA" id="ARBA00023065"/>
    </source>
</evidence>
<organism evidence="11 12">
    <name type="scientific">Nitrospira tepida</name>
    <dbReference type="NCBI Taxonomy" id="2973512"/>
    <lineage>
        <taxon>Bacteria</taxon>
        <taxon>Pseudomonadati</taxon>
        <taxon>Nitrospirota</taxon>
        <taxon>Nitrospiria</taxon>
        <taxon>Nitrospirales</taxon>
        <taxon>Nitrospiraceae</taxon>
        <taxon>Nitrospira</taxon>
    </lineage>
</organism>
<keyword evidence="2" id="KW-1003">Cell membrane</keyword>
<dbReference type="GO" id="GO:0005524">
    <property type="term" value="F:ATP binding"/>
    <property type="evidence" value="ECO:0007669"/>
    <property type="project" value="UniProtKB-KW"/>
</dbReference>
<dbReference type="AlphaFoldDB" id="A0AA86MXK2"/>
<dbReference type="SUPFAM" id="SSF52540">
    <property type="entry name" value="P-loop containing nucleoside triphosphate hydrolases"/>
    <property type="match status" value="1"/>
</dbReference>
<feature type="compositionally biased region" description="Basic and acidic residues" evidence="9">
    <location>
        <begin position="9"/>
        <end position="20"/>
    </location>
</feature>
<dbReference type="KEGG" id="nti:DNFV4_01328"/>
<dbReference type="InterPro" id="IPR015853">
    <property type="entry name" value="ABC_transpr_FbpC"/>
</dbReference>
<feature type="region of interest" description="Disordered" evidence="9">
    <location>
        <begin position="372"/>
        <end position="396"/>
    </location>
</feature>
<dbReference type="InterPro" id="IPR017871">
    <property type="entry name" value="ABC_transporter-like_CS"/>
</dbReference>
<dbReference type="InterPro" id="IPR003439">
    <property type="entry name" value="ABC_transporter-like_ATP-bd"/>
</dbReference>
<dbReference type="GO" id="GO:0043190">
    <property type="term" value="C:ATP-binding cassette (ABC) transporter complex"/>
    <property type="evidence" value="ECO:0007669"/>
    <property type="project" value="InterPro"/>
</dbReference>
<dbReference type="PROSITE" id="PS00211">
    <property type="entry name" value="ABC_TRANSPORTER_1"/>
    <property type="match status" value="1"/>
</dbReference>
<dbReference type="PANTHER" id="PTHR42781:SF4">
    <property type="entry name" value="SPERMIDINE_PUTRESCINE IMPORT ATP-BINDING PROTEIN POTA"/>
    <property type="match status" value="1"/>
</dbReference>
<dbReference type="InterPro" id="IPR013611">
    <property type="entry name" value="Transp-assoc_OB_typ2"/>
</dbReference>
<evidence type="ECO:0000256" key="9">
    <source>
        <dbReference type="SAM" id="MobiDB-lite"/>
    </source>
</evidence>
<keyword evidence="12" id="KW-1185">Reference proteome</keyword>
<dbReference type="InterPro" id="IPR050093">
    <property type="entry name" value="ABC_SmlMolc_Importer"/>
</dbReference>
<dbReference type="Gene3D" id="2.40.50.100">
    <property type="match status" value="1"/>
</dbReference>
<evidence type="ECO:0000313" key="12">
    <source>
        <dbReference type="Proteomes" id="UP001179121"/>
    </source>
</evidence>
<keyword evidence="4" id="KW-0547">Nucleotide-binding</keyword>
<dbReference type="FunFam" id="3.40.50.300:FF:000425">
    <property type="entry name" value="Probable ABC transporter, ATP-binding subunit"/>
    <property type="match status" value="1"/>
</dbReference>
<evidence type="ECO:0000256" key="3">
    <source>
        <dbReference type="ARBA" id="ARBA00022496"/>
    </source>
</evidence>
<dbReference type="SUPFAM" id="SSF50331">
    <property type="entry name" value="MOP-like"/>
    <property type="match status" value="1"/>
</dbReference>
<protein>
    <submittedName>
        <fullName evidence="11">ABC transporter ATP-binding protein</fullName>
    </submittedName>
</protein>
<evidence type="ECO:0000313" key="11">
    <source>
        <dbReference type="EMBL" id="CAI4030896.1"/>
    </source>
</evidence>
<evidence type="ECO:0000256" key="1">
    <source>
        <dbReference type="ARBA" id="ARBA00022448"/>
    </source>
</evidence>
<accession>A0AA86MXK2</accession>